<organism evidence="2 3">
    <name type="scientific">Strongylus vulgaris</name>
    <name type="common">Blood worm</name>
    <dbReference type="NCBI Taxonomy" id="40348"/>
    <lineage>
        <taxon>Eukaryota</taxon>
        <taxon>Metazoa</taxon>
        <taxon>Ecdysozoa</taxon>
        <taxon>Nematoda</taxon>
        <taxon>Chromadorea</taxon>
        <taxon>Rhabditida</taxon>
        <taxon>Rhabditina</taxon>
        <taxon>Rhabditomorpha</taxon>
        <taxon>Strongyloidea</taxon>
        <taxon>Strongylidae</taxon>
        <taxon>Strongylus</taxon>
    </lineage>
</organism>
<protein>
    <submittedName>
        <fullName evidence="2">Uncharacterized protein</fullName>
    </submittedName>
</protein>
<name>A0A3P7J6F9_STRVU</name>
<keyword evidence="3" id="KW-1185">Reference proteome</keyword>
<evidence type="ECO:0000256" key="1">
    <source>
        <dbReference type="SAM" id="Phobius"/>
    </source>
</evidence>
<accession>A0A3P7J6F9</accession>
<gene>
    <name evidence="2" type="ORF">SVUK_LOCUS11121</name>
</gene>
<evidence type="ECO:0000313" key="3">
    <source>
        <dbReference type="Proteomes" id="UP000270094"/>
    </source>
</evidence>
<dbReference type="InterPro" id="IPR019421">
    <property type="entry name" value="7TM_GPCR_serpentine_rcpt_Srd"/>
</dbReference>
<dbReference type="AlphaFoldDB" id="A0A3P7J6F9"/>
<dbReference type="Proteomes" id="UP000270094">
    <property type="component" value="Unassembled WGS sequence"/>
</dbReference>
<dbReference type="Pfam" id="PF10317">
    <property type="entry name" value="7TM_GPCR_Srd"/>
    <property type="match status" value="1"/>
</dbReference>
<keyword evidence="1" id="KW-1133">Transmembrane helix</keyword>
<keyword evidence="1" id="KW-0812">Transmembrane</keyword>
<keyword evidence="1" id="KW-0472">Membrane</keyword>
<dbReference type="EMBL" id="UYYB01096386">
    <property type="protein sequence ID" value="VDM76123.1"/>
    <property type="molecule type" value="Genomic_DNA"/>
</dbReference>
<sequence length="95" mass="10992">MSASIMLHLYTHTLYSTLLSFFYRCYVLNYRTPSMNKLKLIILLIYLPSFAQMVQHSARPIQEVNTLKAITSAPPLFNRLLFLIQSCSRCYLASP</sequence>
<evidence type="ECO:0000313" key="2">
    <source>
        <dbReference type="EMBL" id="VDM76123.1"/>
    </source>
</evidence>
<reference evidence="2 3" key="1">
    <citation type="submission" date="2018-11" db="EMBL/GenBank/DDBJ databases">
        <authorList>
            <consortium name="Pathogen Informatics"/>
        </authorList>
    </citation>
    <scope>NUCLEOTIDE SEQUENCE [LARGE SCALE GENOMIC DNA]</scope>
</reference>
<proteinExistence type="predicted"/>
<feature type="transmembrane region" description="Helical" evidence="1">
    <location>
        <begin position="6"/>
        <end position="26"/>
    </location>
</feature>